<organism evidence="2 3">
    <name type="scientific">Vulcanisaeta distributa (strain DSM 14429 / JCM 11212 / NBRC 100878 / IC-017)</name>
    <dbReference type="NCBI Taxonomy" id="572478"/>
    <lineage>
        <taxon>Archaea</taxon>
        <taxon>Thermoproteota</taxon>
        <taxon>Thermoprotei</taxon>
        <taxon>Thermoproteales</taxon>
        <taxon>Thermoproteaceae</taxon>
        <taxon>Vulcanisaeta</taxon>
    </lineage>
</organism>
<dbReference type="eggNOG" id="arCOG13819">
    <property type="taxonomic scope" value="Archaea"/>
</dbReference>
<reference evidence="2 3" key="1">
    <citation type="journal article" date="2010" name="Stand. Genomic Sci.">
        <title>Complete genome sequence of Vulcanisaeta distributa type strain (IC-017).</title>
        <authorList>
            <person name="Mavromatis K."/>
            <person name="Sikorski J."/>
            <person name="Pabst E."/>
            <person name="Teshima H."/>
            <person name="Lapidus A."/>
            <person name="Lucas S."/>
            <person name="Nolan M."/>
            <person name="Glavina Del Rio T."/>
            <person name="Cheng J.F."/>
            <person name="Bruce D."/>
            <person name="Goodwin L."/>
            <person name="Pitluck S."/>
            <person name="Liolios K."/>
            <person name="Ivanova N."/>
            <person name="Mikhailova N."/>
            <person name="Pati A."/>
            <person name="Chen A."/>
            <person name="Palaniappan K."/>
            <person name="Land M."/>
            <person name="Hauser L."/>
            <person name="Chang Y.J."/>
            <person name="Jeffries C.D."/>
            <person name="Rohde M."/>
            <person name="Spring S."/>
            <person name="Goker M."/>
            <person name="Wirth R."/>
            <person name="Woyke T."/>
            <person name="Bristow J."/>
            <person name="Eisen J.A."/>
            <person name="Markowitz V."/>
            <person name="Hugenholtz P."/>
            <person name="Klenk H.P."/>
            <person name="Kyrpides N.C."/>
        </authorList>
    </citation>
    <scope>NUCLEOTIDE SEQUENCE [LARGE SCALE GENOMIC DNA]</scope>
    <source>
        <strain evidence="3">DSM 14429 / JCM 11212 / NBRC 100878 / IC-017</strain>
    </source>
</reference>
<dbReference type="STRING" id="572478.Vdis_0923"/>
<keyword evidence="3" id="KW-1185">Reference proteome</keyword>
<evidence type="ECO:0000313" key="3">
    <source>
        <dbReference type="Proteomes" id="UP000006681"/>
    </source>
</evidence>
<dbReference type="Proteomes" id="UP000006681">
    <property type="component" value="Chromosome"/>
</dbReference>
<keyword evidence="1" id="KW-0812">Transmembrane</keyword>
<keyword evidence="1" id="KW-1133">Transmembrane helix</keyword>
<reference evidence="3" key="2">
    <citation type="journal article" date="2010" name="Stand. Genomic Sci.">
        <title>Complete genome sequence of Vulcanisaeta distributa type strain (IC-017T).</title>
        <authorList>
            <person name="Mavromatis K."/>
            <person name="Sikorski J."/>
            <person name="Pabst E."/>
            <person name="Teshima H."/>
            <person name="Lapidus A."/>
            <person name="Lucas S."/>
            <person name="Nolan M."/>
            <person name="Glavina Del Rio T."/>
            <person name="Cheng J."/>
            <person name="Bruce D."/>
            <person name="Goodwin L."/>
            <person name="Pitluck S."/>
            <person name="Liolios K."/>
            <person name="Ivanova N."/>
            <person name="Mikhailova N."/>
            <person name="Pati A."/>
            <person name="Chen A."/>
            <person name="Palaniappan K."/>
            <person name="Land M."/>
            <person name="Hauser L."/>
            <person name="Chang Y."/>
            <person name="Jeffries C."/>
            <person name="Rohde M."/>
            <person name="Spring S."/>
            <person name="Goker M."/>
            <person name="Wirth R."/>
            <person name="Woyke T."/>
            <person name="Bristow J."/>
            <person name="Eisen J."/>
            <person name="Markowitz V."/>
            <person name="Hugenholtz P."/>
            <person name="Klenk H."/>
            <person name="Kyrpides N."/>
        </authorList>
    </citation>
    <scope>NUCLEOTIDE SEQUENCE [LARGE SCALE GENOMIC DNA]</scope>
    <source>
        <strain evidence="3">DSM 14429 / JCM 11212 / NBRC 100878 / IC-017</strain>
    </source>
</reference>
<evidence type="ECO:0000313" key="2">
    <source>
        <dbReference type="EMBL" id="ADN50313.1"/>
    </source>
</evidence>
<dbReference type="RefSeq" id="WP_013336038.1">
    <property type="nucleotide sequence ID" value="NC_014537.1"/>
</dbReference>
<dbReference type="HOGENOM" id="CLU_1096761_0_0_2"/>
<dbReference type="AlphaFoldDB" id="E1QPL7"/>
<feature type="transmembrane region" description="Helical" evidence="1">
    <location>
        <begin position="220"/>
        <end position="242"/>
    </location>
</feature>
<dbReference type="OrthoDB" id="28988at2157"/>
<sequence>MMTRYTLIIAIALFTAVLVIITSPLTSYSISNYFIMQLNNNINEALSRCGVNPSTTFIVTRTITTTNTSIILDLSLSNNYDIRIIMRLANNQLPVNEVNITIISNNSAICYSTSIPISSASGTYNYVIQGTNYFIELLSYSGSTPIVTNGSSSLLTYGTTINSAIIIPTITGNVICNTGSPSIPIYIVYALGRPIIYVVQPSKPITSILCRYSQSLNSSYLLMALLIGAAAALIYEAALVIMRINRLKIT</sequence>
<evidence type="ECO:0000256" key="1">
    <source>
        <dbReference type="SAM" id="Phobius"/>
    </source>
</evidence>
<protein>
    <submittedName>
        <fullName evidence="2">Uncharacterized protein</fullName>
    </submittedName>
</protein>
<gene>
    <name evidence="2" type="ordered locus">Vdis_0923</name>
</gene>
<name>E1QPL7_VULDI</name>
<dbReference type="KEGG" id="vdi:Vdis_0923"/>
<accession>E1QPL7</accession>
<dbReference type="GeneID" id="9751852"/>
<proteinExistence type="predicted"/>
<dbReference type="EMBL" id="CP002100">
    <property type="protein sequence ID" value="ADN50313.1"/>
    <property type="molecule type" value="Genomic_DNA"/>
</dbReference>
<keyword evidence="1" id="KW-0472">Membrane</keyword>